<feature type="region of interest" description="Disordered" evidence="1">
    <location>
        <begin position="84"/>
        <end position="106"/>
    </location>
</feature>
<proteinExistence type="predicted"/>
<comment type="caution">
    <text evidence="2">The sequence shown here is derived from an EMBL/GenBank/DDBJ whole genome shotgun (WGS) entry which is preliminary data.</text>
</comment>
<protein>
    <submittedName>
        <fullName evidence="2">Uncharacterized protein</fullName>
    </submittedName>
</protein>
<dbReference type="Proteomes" id="UP001355206">
    <property type="component" value="Unassembled WGS sequence"/>
</dbReference>
<dbReference type="RefSeq" id="WP_331302708.1">
    <property type="nucleotide sequence ID" value="NZ_MLCA01000008.1"/>
</dbReference>
<dbReference type="EMBL" id="MLCA01000008">
    <property type="protein sequence ID" value="MEE7492161.1"/>
    <property type="molecule type" value="Genomic_DNA"/>
</dbReference>
<accession>A0ABU7TRS0</accession>
<sequence>MSRDATTRAPQDPDAIVQAYAAEAKPPLTEALTARLRAALADALRDQAGGAPAAPLERLNAALDEFEADLRSVVGPRVSTLDEATGAVSMEHRSEAGQPLRAFGGQ</sequence>
<name>A0ABU7TRS0_9HYPH</name>
<reference evidence="2 3" key="1">
    <citation type="journal article" date="2012" name="Genet. Mol. Biol.">
        <title>Analysis of 16S rRNA and mxaF genes revealing insights into Methylobacterium niche-specific plant association.</title>
        <authorList>
            <person name="Dourado M.N."/>
            <person name="Andreote F.D."/>
            <person name="Dini-Andreote F."/>
            <person name="Conti R."/>
            <person name="Araujo J.M."/>
            <person name="Araujo W.L."/>
        </authorList>
    </citation>
    <scope>NUCLEOTIDE SEQUENCE [LARGE SCALE GENOMIC DNA]</scope>
    <source>
        <strain evidence="2 3">TC3-10</strain>
    </source>
</reference>
<evidence type="ECO:0000313" key="3">
    <source>
        <dbReference type="Proteomes" id="UP001355206"/>
    </source>
</evidence>
<organism evidence="2 3">
    <name type="scientific">Methylobacterium oryzae</name>
    <dbReference type="NCBI Taxonomy" id="334852"/>
    <lineage>
        <taxon>Bacteria</taxon>
        <taxon>Pseudomonadati</taxon>
        <taxon>Pseudomonadota</taxon>
        <taxon>Alphaproteobacteria</taxon>
        <taxon>Hyphomicrobiales</taxon>
        <taxon>Methylobacteriaceae</taxon>
        <taxon>Methylobacterium</taxon>
    </lineage>
</organism>
<evidence type="ECO:0000256" key="1">
    <source>
        <dbReference type="SAM" id="MobiDB-lite"/>
    </source>
</evidence>
<keyword evidence="3" id="KW-1185">Reference proteome</keyword>
<gene>
    <name evidence="2" type="ORF">MOTC310_17440</name>
</gene>
<evidence type="ECO:0000313" key="2">
    <source>
        <dbReference type="EMBL" id="MEE7492161.1"/>
    </source>
</evidence>